<dbReference type="SFLD" id="SFLDS00005">
    <property type="entry name" value="Isoprenoid_Synthase_Type_I"/>
    <property type="match status" value="1"/>
</dbReference>
<proteinExistence type="predicted"/>
<dbReference type="AlphaFoldDB" id="A0A8T4C5X8"/>
<keyword evidence="1" id="KW-0808">Transferase</keyword>
<evidence type="ECO:0000313" key="3">
    <source>
        <dbReference type="Proteomes" id="UP000774699"/>
    </source>
</evidence>
<dbReference type="InterPro" id="IPR033904">
    <property type="entry name" value="Trans_IPPS_HH"/>
</dbReference>
<dbReference type="InterPro" id="IPR019845">
    <property type="entry name" value="Squalene/phytoene_synthase_CS"/>
</dbReference>
<organism evidence="2 3">
    <name type="scientific">Candidatus Iainarchaeum sp</name>
    <dbReference type="NCBI Taxonomy" id="3101447"/>
    <lineage>
        <taxon>Archaea</taxon>
        <taxon>Candidatus Iainarchaeota</taxon>
        <taxon>Candidatus Iainarchaeia</taxon>
        <taxon>Candidatus Iainarchaeales</taxon>
        <taxon>Candidatus Iainarchaeaceae</taxon>
        <taxon>Candidatus Iainarchaeum</taxon>
    </lineage>
</organism>
<dbReference type="CDD" id="cd00683">
    <property type="entry name" value="Trans_IPPS_HH"/>
    <property type="match status" value="1"/>
</dbReference>
<dbReference type="GO" id="GO:0004311">
    <property type="term" value="F:geranylgeranyl diphosphate synthase activity"/>
    <property type="evidence" value="ECO:0007669"/>
    <property type="project" value="InterPro"/>
</dbReference>
<dbReference type="SFLD" id="SFLDG01018">
    <property type="entry name" value="Squalene/Phytoene_Synthase_Lik"/>
    <property type="match status" value="1"/>
</dbReference>
<reference evidence="2" key="1">
    <citation type="submission" date="2019-03" db="EMBL/GenBank/DDBJ databases">
        <title>Lake Tanganyika Metagenome-Assembled Genomes (MAGs).</title>
        <authorList>
            <person name="Tran P."/>
        </authorList>
    </citation>
    <scope>NUCLEOTIDE SEQUENCE</scope>
    <source>
        <strain evidence="2">M_DeepCast_50m_m2_156</strain>
    </source>
</reference>
<dbReference type="Proteomes" id="UP000774699">
    <property type="component" value="Unassembled WGS sequence"/>
</dbReference>
<dbReference type="InterPro" id="IPR044843">
    <property type="entry name" value="Trans_IPPS_bact-type"/>
</dbReference>
<sequence>MSVLHVVDYSHSEKMCRKHATSFSLAAEYLPERERLAAYATYGFCRVTDQIIDGNDSVPEKKKRLDEWKNNLTQTWNHGTSSDPILHAFIQTCQQYDIPPEWGFRLIEGLKKDLEKNTYDNFDELYEYCFSAAAIPGLLMAYVLRAPHSALEHAIELGIAMQLTNILRDVKEDLDAGRVYLPQDEMKKFNYTREQLARHEKNDSFSQMMAFNIARARDYYTKSDEGISHLPEDARLGMRLCAVFYREILSEIEKREYDVFTQRVYVSDERKKELLMKEKDLLTTRIKTK</sequence>
<accession>A0A8T4C5X8</accession>
<dbReference type="GO" id="GO:0008299">
    <property type="term" value="P:isoprenoid biosynthetic process"/>
    <property type="evidence" value="ECO:0007669"/>
    <property type="project" value="UniProtKB-ARBA"/>
</dbReference>
<comment type="caution">
    <text evidence="2">The sequence shown here is derived from an EMBL/GenBank/DDBJ whole genome shotgun (WGS) entry which is preliminary data.</text>
</comment>
<dbReference type="InterPro" id="IPR002060">
    <property type="entry name" value="Squ/phyt_synthse"/>
</dbReference>
<dbReference type="Gene3D" id="1.10.600.10">
    <property type="entry name" value="Farnesyl Diphosphate Synthase"/>
    <property type="match status" value="1"/>
</dbReference>
<gene>
    <name evidence="2" type="ORF">FJY86_01060</name>
</gene>
<evidence type="ECO:0000256" key="1">
    <source>
        <dbReference type="ARBA" id="ARBA00022679"/>
    </source>
</evidence>
<dbReference type="InterPro" id="IPR008949">
    <property type="entry name" value="Isoprenoid_synthase_dom_sf"/>
</dbReference>
<name>A0A8T4C5X8_9ARCH</name>
<dbReference type="SUPFAM" id="SSF48576">
    <property type="entry name" value="Terpenoid synthases"/>
    <property type="match status" value="1"/>
</dbReference>
<dbReference type="Pfam" id="PF00494">
    <property type="entry name" value="SQS_PSY"/>
    <property type="match status" value="1"/>
</dbReference>
<dbReference type="GO" id="GO:0051996">
    <property type="term" value="F:squalene synthase [NAD(P)H] activity"/>
    <property type="evidence" value="ECO:0007669"/>
    <property type="project" value="InterPro"/>
</dbReference>
<dbReference type="PROSITE" id="PS01045">
    <property type="entry name" value="SQUALEN_PHYTOEN_SYN_2"/>
    <property type="match status" value="1"/>
</dbReference>
<dbReference type="EMBL" id="VGJJ01000004">
    <property type="protein sequence ID" value="MBM3281916.1"/>
    <property type="molecule type" value="Genomic_DNA"/>
</dbReference>
<evidence type="ECO:0000313" key="2">
    <source>
        <dbReference type="EMBL" id="MBM3281916.1"/>
    </source>
</evidence>
<dbReference type="PANTHER" id="PTHR31480">
    <property type="entry name" value="BIFUNCTIONAL LYCOPENE CYCLASE/PHYTOENE SYNTHASE"/>
    <property type="match status" value="1"/>
</dbReference>
<dbReference type="SFLD" id="SFLDG01212">
    <property type="entry name" value="Phytoene_synthase_like"/>
    <property type="match status" value="1"/>
</dbReference>
<protein>
    <submittedName>
        <fullName evidence="2">Phytoene/squalene synthase family protein</fullName>
    </submittedName>
</protein>